<dbReference type="SUPFAM" id="SSF55874">
    <property type="entry name" value="ATPase domain of HSP90 chaperone/DNA topoisomerase II/histidine kinase"/>
    <property type="match status" value="1"/>
</dbReference>
<dbReference type="SMART" id="SM00448">
    <property type="entry name" value="REC"/>
    <property type="match status" value="1"/>
</dbReference>
<keyword evidence="7" id="KW-0902">Two-component regulatory system</keyword>
<accession>F5XX81</accession>
<dbReference type="GO" id="GO:0000155">
    <property type="term" value="F:phosphorelay sensor kinase activity"/>
    <property type="evidence" value="ECO:0007669"/>
    <property type="project" value="UniProtKB-ARBA"/>
</dbReference>
<evidence type="ECO:0000259" key="11">
    <source>
        <dbReference type="PROSITE" id="PS50109"/>
    </source>
</evidence>
<dbReference type="PROSITE" id="PS50109">
    <property type="entry name" value="HIS_KIN"/>
    <property type="match status" value="1"/>
</dbReference>
<dbReference type="PANTHER" id="PTHR43395:SF8">
    <property type="entry name" value="HISTIDINE KINASE"/>
    <property type="match status" value="1"/>
</dbReference>
<proteinExistence type="predicted"/>
<evidence type="ECO:0000256" key="10">
    <source>
        <dbReference type="PROSITE-ProRule" id="PRU00169"/>
    </source>
</evidence>
<dbReference type="EC" id="2.7.13.3" evidence="2"/>
<evidence type="ECO:0000256" key="1">
    <source>
        <dbReference type="ARBA" id="ARBA00000085"/>
    </source>
</evidence>
<name>F5XX81_RAMTT</name>
<dbReference type="Pfam" id="PF02518">
    <property type="entry name" value="HATPase_c"/>
    <property type="match status" value="1"/>
</dbReference>
<evidence type="ECO:0000256" key="2">
    <source>
        <dbReference type="ARBA" id="ARBA00012438"/>
    </source>
</evidence>
<dbReference type="SMART" id="SM00260">
    <property type="entry name" value="CheW"/>
    <property type="match status" value="1"/>
</dbReference>
<dbReference type="PANTHER" id="PTHR43395">
    <property type="entry name" value="SENSOR HISTIDINE KINASE CHEA"/>
    <property type="match status" value="1"/>
</dbReference>
<dbReference type="PROSITE" id="PS50851">
    <property type="entry name" value="CHEW"/>
    <property type="match status" value="1"/>
</dbReference>
<dbReference type="SMART" id="SM00387">
    <property type="entry name" value="HATPase_c"/>
    <property type="match status" value="1"/>
</dbReference>
<dbReference type="InterPro" id="IPR008207">
    <property type="entry name" value="Sig_transdc_His_kin_Hpt_dom"/>
</dbReference>
<feature type="domain" description="HPt" evidence="14">
    <location>
        <begin position="171"/>
        <end position="279"/>
    </location>
</feature>
<dbReference type="InterPro" id="IPR002545">
    <property type="entry name" value="CheW-lke_dom"/>
</dbReference>
<dbReference type="STRING" id="365046.Rta_19330"/>
<dbReference type="RefSeq" id="WP_013901257.1">
    <property type="nucleotide sequence ID" value="NC_015677.1"/>
</dbReference>
<comment type="function">
    <text evidence="8">Involved in the transmission of sensory signals from the chemoreceptors to the flagellar motors. CheA is autophosphorylated; it can transfer its phosphate group to either CheB or CheY.</text>
</comment>
<keyword evidence="4 10" id="KW-0597">Phosphoprotein</keyword>
<evidence type="ECO:0000259" key="13">
    <source>
        <dbReference type="PROSITE" id="PS50851"/>
    </source>
</evidence>
<keyword evidence="6 15" id="KW-0418">Kinase</keyword>
<reference evidence="16" key="1">
    <citation type="submission" date="2006-01" db="EMBL/GenBank/DDBJ databases">
        <title>Genome of the cyst-dividing bacterium Ramlibacter tataouinensis.</title>
        <authorList>
            <person name="Barakat M."/>
            <person name="Ortet P."/>
            <person name="De Luca G."/>
            <person name="Jourlin-Castelli C."/>
            <person name="Ansaldi M."/>
            <person name="Py B."/>
            <person name="Fichant G."/>
            <person name="Coutinho P."/>
            <person name="Voulhoux R."/>
            <person name="Bastien O."/>
            <person name="Roy S."/>
            <person name="Marechal E."/>
            <person name="Henrissat B."/>
            <person name="Quentin Y."/>
            <person name="Noirot P."/>
            <person name="Filloux A."/>
            <person name="Mejean V."/>
            <person name="DuBow M."/>
            <person name="Barras F."/>
            <person name="Heulin T."/>
        </authorList>
    </citation>
    <scope>NUCLEOTIDE SEQUENCE [LARGE SCALE GENOMIC DNA]</scope>
    <source>
        <strain evidence="16">ATCC BAA-407 / DSM 14655 / LMG 21543 / TTB310</strain>
    </source>
</reference>
<feature type="domain" description="Histidine kinase" evidence="11">
    <location>
        <begin position="525"/>
        <end position="666"/>
    </location>
</feature>
<dbReference type="PROSITE" id="PS50894">
    <property type="entry name" value="HPT"/>
    <property type="match status" value="1"/>
</dbReference>
<dbReference type="CDD" id="cd17546">
    <property type="entry name" value="REC_hyHK_CKI1_RcsC-like"/>
    <property type="match status" value="1"/>
</dbReference>
<dbReference type="Gene3D" id="3.30.565.10">
    <property type="entry name" value="Histidine kinase-like ATPase, C-terminal domain"/>
    <property type="match status" value="1"/>
</dbReference>
<keyword evidence="16" id="KW-1185">Reference proteome</keyword>
<dbReference type="InterPro" id="IPR051315">
    <property type="entry name" value="Bact_Chemotaxis_CheA"/>
</dbReference>
<dbReference type="InterPro" id="IPR036061">
    <property type="entry name" value="CheW-like_dom_sf"/>
</dbReference>
<dbReference type="SUPFAM" id="SSF47226">
    <property type="entry name" value="Histidine-containing phosphotransfer domain, HPT domain"/>
    <property type="match status" value="1"/>
</dbReference>
<sequence length="946" mass="101539">MKLNDLIDALAAEVELAQADLERSLGELAARAVDDAAFVDAFELYSGQAQRMGEAASLAGFPGLEAVCQHVAENTLLLPALPPGERGPLIEFLRRWPALTVHHLRNLSDPSTAAGLVDHLRAAPSPMEEERALKVMHMLGAMPLQVGVGVDESQPLRPVLALPEDVALELPADADEHMLAGFLQEAPEQARQLVAYARALAAGEGDSSDVVAAKRVAHTLKGSGSILGVRGIASLGHHLEDILEHAERSDGRMGRHARETLLDAAWCVEQMVGFMTGADDLPAQAQPVLQAVLDLANRLDRGEPVEADGVLRAPAANAGIPSAVQEPAPAARAAGAPHGPASALRVSLARIEALFRVSGEASVQAAAMETRIKDVVDRSRELLVQNLRLQKRLFELETVVDVRTLSTLRERSMQTERPGFDPLELDQYSELHSTTHALVEEAADARMLAVRLEEEIAGLAGLQAQQKRLSDEMQHIVIGTRMTEVGALESRLQRNVRATCKATGKEAGLVVVGGQTLVDSEILNRLGEPLLHLLRNAVDHGLEPAGVRLAAGKPAAGRIELAFRRQGQQLVVTCRDDGAGMDLAAVRHRAIERGLVAADQVLGEEDTARLVLLPGFSTRDRVTEVSGRGVGLDVVREFAVAMNGSIRIETGAGRGCVFEMRVAATLSTVQSLIVEAAGQRYALPAVQVVQALPRGVGAFELQAGRALYRHDGTVYPALRLAQAAGLREPEPLPLEEQHAVVVRVDDQVKVLAVDRLLDARELLVKSPGRYARHLRGVAGLSILGDGSVALNLDLLQLLAPDAGARRGLQDGAADSVQEPAGGRQQAKGVLIVDDAFSVRNALQQLVQDAGYVAKTARDGMEAVDALRSFRPDVVLTDLEMPNMNGVEFTAHLRGREDLRGLPVIMITSRSQEKHRRMAQQAGVDTYLTKPYRDEELLDTLRQALAG</sequence>
<dbReference type="CDD" id="cd00088">
    <property type="entry name" value="HPT"/>
    <property type="match status" value="1"/>
</dbReference>
<dbReference type="Gene3D" id="2.30.30.40">
    <property type="entry name" value="SH3 Domains"/>
    <property type="match status" value="1"/>
</dbReference>
<dbReference type="Gene3D" id="3.40.50.2300">
    <property type="match status" value="1"/>
</dbReference>
<dbReference type="EMBL" id="CP000245">
    <property type="protein sequence ID" value="AEG93025.1"/>
    <property type="molecule type" value="Genomic_DNA"/>
</dbReference>
<feature type="modified residue" description="4-aspartylphosphate" evidence="10">
    <location>
        <position position="877"/>
    </location>
</feature>
<evidence type="ECO:0000256" key="6">
    <source>
        <dbReference type="ARBA" id="ARBA00022777"/>
    </source>
</evidence>
<dbReference type="Proteomes" id="UP000008385">
    <property type="component" value="Chromosome"/>
</dbReference>
<evidence type="ECO:0000259" key="14">
    <source>
        <dbReference type="PROSITE" id="PS50894"/>
    </source>
</evidence>
<feature type="domain" description="Response regulatory" evidence="12">
    <location>
        <begin position="828"/>
        <end position="944"/>
    </location>
</feature>
<dbReference type="InterPro" id="IPR036641">
    <property type="entry name" value="HPT_dom_sf"/>
</dbReference>
<dbReference type="KEGG" id="rta:Rta_19330"/>
<dbReference type="InterPro" id="IPR001789">
    <property type="entry name" value="Sig_transdc_resp-reg_receiver"/>
</dbReference>
<feature type="domain" description="CheW-like" evidence="13">
    <location>
        <begin position="668"/>
        <end position="803"/>
    </location>
</feature>
<evidence type="ECO:0000256" key="4">
    <source>
        <dbReference type="ARBA" id="ARBA00022553"/>
    </source>
</evidence>
<dbReference type="Pfam" id="PF00072">
    <property type="entry name" value="Response_reg"/>
    <property type="match status" value="1"/>
</dbReference>
<dbReference type="AlphaFoldDB" id="F5XX81"/>
<evidence type="ECO:0000259" key="12">
    <source>
        <dbReference type="PROSITE" id="PS50110"/>
    </source>
</evidence>
<evidence type="ECO:0000256" key="9">
    <source>
        <dbReference type="PROSITE-ProRule" id="PRU00110"/>
    </source>
</evidence>
<dbReference type="InterPro" id="IPR005467">
    <property type="entry name" value="His_kinase_dom"/>
</dbReference>
<feature type="modified residue" description="Phosphohistidine" evidence="9">
    <location>
        <position position="218"/>
    </location>
</feature>
<evidence type="ECO:0000313" key="15">
    <source>
        <dbReference type="EMBL" id="AEG93025.1"/>
    </source>
</evidence>
<reference evidence="15 16" key="2">
    <citation type="journal article" date="2011" name="PLoS ONE">
        <title>The Cyst-Dividing Bacterium Ramlibacter tataouinensis TTB310 Genome Reveals a Well-Stocked Toolbox for Adaptation to a Desert Environment.</title>
        <authorList>
            <person name="De Luca G."/>
            <person name="Barakat M."/>
            <person name="Ortet P."/>
            <person name="Fochesato S."/>
            <person name="Jourlin-Castelli C."/>
            <person name="Ansaldi M."/>
            <person name="Py B."/>
            <person name="Fichant G."/>
            <person name="Coutinho P.M."/>
            <person name="Voulhoux R."/>
            <person name="Bastien O."/>
            <person name="Marechal E."/>
            <person name="Henrissat B."/>
            <person name="Quentin Y."/>
            <person name="Noirot P."/>
            <person name="Filloux A."/>
            <person name="Mejean V."/>
            <person name="Dubow M.S."/>
            <person name="Barras F."/>
            <person name="Barbe V."/>
            <person name="Weissenbach J."/>
            <person name="Mihalcescu I."/>
            <person name="Vermeglio A."/>
            <person name="Achouak W."/>
            <person name="Heulin T."/>
        </authorList>
    </citation>
    <scope>NUCLEOTIDE SEQUENCE [LARGE SCALE GENOMIC DNA]</scope>
    <source>
        <strain evidence="16">ATCC BAA-407 / DSM 14655 / LMG 21543 / TTB310</strain>
    </source>
</reference>
<dbReference type="SUPFAM" id="SSF50341">
    <property type="entry name" value="CheW-like"/>
    <property type="match status" value="1"/>
</dbReference>
<dbReference type="InterPro" id="IPR036890">
    <property type="entry name" value="HATPase_C_sf"/>
</dbReference>
<dbReference type="PROSITE" id="PS50110">
    <property type="entry name" value="RESPONSE_REGULATORY"/>
    <property type="match status" value="1"/>
</dbReference>
<dbReference type="Pfam" id="PF01627">
    <property type="entry name" value="Hpt"/>
    <property type="match status" value="1"/>
</dbReference>
<dbReference type="InterPro" id="IPR004358">
    <property type="entry name" value="Sig_transdc_His_kin-like_C"/>
</dbReference>
<dbReference type="InterPro" id="IPR011006">
    <property type="entry name" value="CheY-like_superfamily"/>
</dbReference>
<dbReference type="SUPFAM" id="SSF52172">
    <property type="entry name" value="CheY-like"/>
    <property type="match status" value="1"/>
</dbReference>
<dbReference type="eggNOG" id="COG0784">
    <property type="taxonomic scope" value="Bacteria"/>
</dbReference>
<gene>
    <name evidence="15" type="ordered locus">Rta_19330</name>
</gene>
<dbReference type="eggNOG" id="COG2198">
    <property type="taxonomic scope" value="Bacteria"/>
</dbReference>
<organism evidence="15 16">
    <name type="scientific">Ramlibacter tataouinensis (strain ATCC BAA-407 / DSM 14655 / LMG 21543 / TTB310)</name>
    <dbReference type="NCBI Taxonomy" id="365046"/>
    <lineage>
        <taxon>Bacteria</taxon>
        <taxon>Pseudomonadati</taxon>
        <taxon>Pseudomonadota</taxon>
        <taxon>Betaproteobacteria</taxon>
        <taxon>Burkholderiales</taxon>
        <taxon>Comamonadaceae</taxon>
        <taxon>Ramlibacter</taxon>
    </lineage>
</organism>
<protein>
    <recommendedName>
        <fullName evidence="3">Chemotaxis protein CheA</fullName>
        <ecNumber evidence="2">2.7.13.3</ecNumber>
    </recommendedName>
</protein>
<evidence type="ECO:0000256" key="8">
    <source>
        <dbReference type="ARBA" id="ARBA00035100"/>
    </source>
</evidence>
<keyword evidence="5" id="KW-0808">Transferase</keyword>
<dbReference type="HOGENOM" id="CLU_000650_2_1_4"/>
<evidence type="ECO:0000256" key="5">
    <source>
        <dbReference type="ARBA" id="ARBA00022679"/>
    </source>
</evidence>
<dbReference type="SMART" id="SM00073">
    <property type="entry name" value="HPT"/>
    <property type="match status" value="1"/>
</dbReference>
<evidence type="ECO:0000313" key="16">
    <source>
        <dbReference type="Proteomes" id="UP000008385"/>
    </source>
</evidence>
<dbReference type="eggNOG" id="COG0643">
    <property type="taxonomic scope" value="Bacteria"/>
</dbReference>
<dbReference type="Gene3D" id="1.20.120.160">
    <property type="entry name" value="HPT domain"/>
    <property type="match status" value="1"/>
</dbReference>
<evidence type="ECO:0000256" key="7">
    <source>
        <dbReference type="ARBA" id="ARBA00023012"/>
    </source>
</evidence>
<dbReference type="FunFam" id="3.30.565.10:FF:000016">
    <property type="entry name" value="Chemotaxis protein CheA, putative"/>
    <property type="match status" value="1"/>
</dbReference>
<dbReference type="PRINTS" id="PR00344">
    <property type="entry name" value="BCTRLSENSOR"/>
</dbReference>
<dbReference type="InterPro" id="IPR003594">
    <property type="entry name" value="HATPase_dom"/>
</dbReference>
<dbReference type="PATRIC" id="fig|365046.3.peg.1972"/>
<dbReference type="OrthoDB" id="9803176at2"/>
<dbReference type="GO" id="GO:0006935">
    <property type="term" value="P:chemotaxis"/>
    <property type="evidence" value="ECO:0007669"/>
    <property type="project" value="InterPro"/>
</dbReference>
<evidence type="ECO:0000256" key="3">
    <source>
        <dbReference type="ARBA" id="ARBA00021495"/>
    </source>
</evidence>
<dbReference type="Pfam" id="PF01584">
    <property type="entry name" value="CheW"/>
    <property type="match status" value="1"/>
</dbReference>
<comment type="catalytic activity">
    <reaction evidence="1">
        <text>ATP + protein L-histidine = ADP + protein N-phospho-L-histidine.</text>
        <dbReference type="EC" id="2.7.13.3"/>
    </reaction>
</comment>